<evidence type="ECO:0000256" key="7">
    <source>
        <dbReference type="ARBA" id="ARBA00023136"/>
    </source>
</evidence>
<comment type="caution">
    <text evidence="10">Lacks conserved residue(s) required for the propagation of feature annotation.</text>
</comment>
<reference evidence="12" key="1">
    <citation type="submission" date="2025-08" db="UniProtKB">
        <authorList>
            <consortium name="RefSeq"/>
        </authorList>
    </citation>
    <scope>IDENTIFICATION</scope>
    <source>
        <tissue evidence="12">Silk gland</tissue>
    </source>
</reference>
<dbReference type="KEGG" id="bman:114246642"/>
<keyword evidence="8 10" id="KW-0675">Receptor</keyword>
<comment type="similarity">
    <text evidence="10">Belongs to the insect chemoreceptor superfamily. Heteromeric odorant receptor channel (TC 1.A.69) family.</text>
</comment>
<evidence type="ECO:0000256" key="8">
    <source>
        <dbReference type="ARBA" id="ARBA00023170"/>
    </source>
</evidence>
<evidence type="ECO:0000256" key="10">
    <source>
        <dbReference type="RuleBase" id="RU351113"/>
    </source>
</evidence>
<gene>
    <name evidence="12" type="primary">LOC114246642</name>
</gene>
<evidence type="ECO:0000313" key="12">
    <source>
        <dbReference type="RefSeq" id="XP_028035084.1"/>
    </source>
</evidence>
<dbReference type="GO" id="GO:0005886">
    <property type="term" value="C:plasma membrane"/>
    <property type="evidence" value="ECO:0007669"/>
    <property type="project" value="UniProtKB-SubCell"/>
</dbReference>
<evidence type="ECO:0000256" key="1">
    <source>
        <dbReference type="ARBA" id="ARBA00004651"/>
    </source>
</evidence>
<keyword evidence="2" id="KW-1003">Cell membrane</keyword>
<dbReference type="GO" id="GO:0005549">
    <property type="term" value="F:odorant binding"/>
    <property type="evidence" value="ECO:0007669"/>
    <property type="project" value="InterPro"/>
</dbReference>
<evidence type="ECO:0000256" key="2">
    <source>
        <dbReference type="ARBA" id="ARBA00022475"/>
    </source>
</evidence>
<evidence type="ECO:0000256" key="3">
    <source>
        <dbReference type="ARBA" id="ARBA00022606"/>
    </source>
</evidence>
<keyword evidence="6 10" id="KW-1133">Transmembrane helix</keyword>
<keyword evidence="3 10" id="KW-0716">Sensory transduction</keyword>
<protein>
    <recommendedName>
        <fullName evidence="10">Odorant receptor</fullName>
    </recommendedName>
</protein>
<dbReference type="GO" id="GO:0007165">
    <property type="term" value="P:signal transduction"/>
    <property type="evidence" value="ECO:0007669"/>
    <property type="project" value="UniProtKB-KW"/>
</dbReference>
<feature type="transmembrane region" description="Helical" evidence="10">
    <location>
        <begin position="268"/>
        <end position="289"/>
    </location>
</feature>
<dbReference type="PANTHER" id="PTHR21137">
    <property type="entry name" value="ODORANT RECEPTOR"/>
    <property type="match status" value="1"/>
</dbReference>
<dbReference type="AlphaFoldDB" id="A0A6J2K441"/>
<dbReference type="InterPro" id="IPR004117">
    <property type="entry name" value="7tm6_olfct_rcpt"/>
</dbReference>
<keyword evidence="9 10" id="KW-0807">Transducer</keyword>
<organism evidence="11 12">
    <name type="scientific">Bombyx mandarina</name>
    <name type="common">Wild silk moth</name>
    <name type="synonym">Wild silkworm</name>
    <dbReference type="NCBI Taxonomy" id="7092"/>
    <lineage>
        <taxon>Eukaryota</taxon>
        <taxon>Metazoa</taxon>
        <taxon>Ecdysozoa</taxon>
        <taxon>Arthropoda</taxon>
        <taxon>Hexapoda</taxon>
        <taxon>Insecta</taxon>
        <taxon>Pterygota</taxon>
        <taxon>Neoptera</taxon>
        <taxon>Endopterygota</taxon>
        <taxon>Lepidoptera</taxon>
        <taxon>Glossata</taxon>
        <taxon>Ditrysia</taxon>
        <taxon>Bombycoidea</taxon>
        <taxon>Bombycidae</taxon>
        <taxon>Bombycinae</taxon>
        <taxon>Bombyx</taxon>
    </lineage>
</organism>
<dbReference type="OrthoDB" id="7548151at2759"/>
<keyword evidence="7 10" id="KW-0472">Membrane</keyword>
<sequence>MMTLVYQTDIFKPNVFFWKMFGIWADRRSSKTYKYYSFVFLFITLIMYNSLLAINLLYTPLKFELLIREVIFCFTEITVTTKVLMILFKRNKILDAFDLLNKNEFRGNSEESSAIIQKNNSAYKTYWKLYAILSNFAYSSQVLGPLIVKLIWKTKLELPICNYYFLNEELRHNFFSGWYIYQSFGMYGHMMYNVNIDTFISGLLMMAVTQLKIIQTKLLSLKLNPRERKMDRGLMNITEVLKLNEILKHYELVLKYCSTVQSILDVAMFVQFGVASAIICVAMCGLIMVRSSTETLLFMVTYLFAMTLQIFVPAWMGTQLHFQCGELMSAAYSCEWIPRSKLFKRSLILFVERAKTPVRITGLKIFTLSLDTFTSIMKTTYSFFTLIRQLQVDEVN</sequence>
<evidence type="ECO:0000256" key="6">
    <source>
        <dbReference type="ARBA" id="ARBA00022989"/>
    </source>
</evidence>
<feature type="transmembrane region" description="Helical" evidence="10">
    <location>
        <begin position="296"/>
        <end position="316"/>
    </location>
</feature>
<feature type="transmembrane region" description="Helical" evidence="10">
    <location>
        <begin position="65"/>
        <end position="88"/>
    </location>
</feature>
<keyword evidence="5 10" id="KW-0552">Olfaction</keyword>
<dbReference type="Proteomes" id="UP000504629">
    <property type="component" value="Unplaced"/>
</dbReference>
<keyword evidence="4 10" id="KW-0812">Transmembrane</keyword>
<dbReference type="CTD" id="778494"/>
<keyword evidence="11" id="KW-1185">Reference proteome</keyword>
<evidence type="ECO:0000256" key="9">
    <source>
        <dbReference type="ARBA" id="ARBA00023224"/>
    </source>
</evidence>
<comment type="subcellular location">
    <subcellularLocation>
        <location evidence="1 10">Cell membrane</location>
        <topology evidence="1 10">Multi-pass membrane protein</topology>
    </subcellularLocation>
</comment>
<proteinExistence type="inferred from homology"/>
<feature type="transmembrane region" description="Helical" evidence="10">
    <location>
        <begin position="194"/>
        <end position="214"/>
    </location>
</feature>
<evidence type="ECO:0000313" key="11">
    <source>
        <dbReference type="Proteomes" id="UP000504629"/>
    </source>
</evidence>
<dbReference type="GeneID" id="114246642"/>
<name>A0A6J2K441_BOMMA</name>
<dbReference type="Pfam" id="PF02949">
    <property type="entry name" value="7tm_6"/>
    <property type="match status" value="1"/>
</dbReference>
<evidence type="ECO:0000256" key="5">
    <source>
        <dbReference type="ARBA" id="ARBA00022725"/>
    </source>
</evidence>
<accession>A0A6J2K441</accession>
<dbReference type="RefSeq" id="XP_028035084.1">
    <property type="nucleotide sequence ID" value="XM_028179283.1"/>
</dbReference>
<evidence type="ECO:0000256" key="4">
    <source>
        <dbReference type="ARBA" id="ARBA00022692"/>
    </source>
</evidence>
<dbReference type="GO" id="GO:0004984">
    <property type="term" value="F:olfactory receptor activity"/>
    <property type="evidence" value="ECO:0007669"/>
    <property type="project" value="InterPro"/>
</dbReference>
<feature type="transmembrane region" description="Helical" evidence="10">
    <location>
        <begin position="35"/>
        <end position="59"/>
    </location>
</feature>
<dbReference type="PANTHER" id="PTHR21137:SF35">
    <property type="entry name" value="ODORANT RECEPTOR 19A-RELATED"/>
    <property type="match status" value="1"/>
</dbReference>